<feature type="transmembrane region" description="Helical" evidence="1">
    <location>
        <begin position="131"/>
        <end position="164"/>
    </location>
</feature>
<feature type="transmembrane region" description="Helical" evidence="1">
    <location>
        <begin position="184"/>
        <end position="217"/>
    </location>
</feature>
<feature type="transmembrane region" description="Helical" evidence="1">
    <location>
        <begin position="424"/>
        <end position="453"/>
    </location>
</feature>
<dbReference type="Proteomes" id="UP001501459">
    <property type="component" value="Unassembled WGS sequence"/>
</dbReference>
<evidence type="ECO:0000256" key="1">
    <source>
        <dbReference type="SAM" id="Phobius"/>
    </source>
</evidence>
<evidence type="ECO:0000313" key="3">
    <source>
        <dbReference type="Proteomes" id="UP001501459"/>
    </source>
</evidence>
<keyword evidence="1" id="KW-0812">Transmembrane</keyword>
<feature type="transmembrane region" description="Helical" evidence="1">
    <location>
        <begin position="317"/>
        <end position="337"/>
    </location>
</feature>
<feature type="transmembrane region" description="Helical" evidence="1">
    <location>
        <begin position="382"/>
        <end position="403"/>
    </location>
</feature>
<feature type="transmembrane region" description="Helical" evidence="1">
    <location>
        <begin position="294"/>
        <end position="311"/>
    </location>
</feature>
<sequence>MNRGRSEANTYFFIRKSRFRKKKIINKMAMEVMIDKTTAVYLALLGGYVFASIFIFGDVLDSFQEEFLFFEANAQKGFWVILIALPIRYIFKSFGEPGVLFSSTEYQLTLLPYSPGRIWFYVFLEKLMKQFLIGAVAASLVILLTPISALIVIAYLSTFLLYEIVLTVPQWVLFQKGFWIKVEWLVAVLIINGIGILSASPLVGLTQLVLIIVINYFLLSHSIFDRVQWSKVTEVNDFRIWNMFLISTASKTKVKREKKFSIFQKSSRTRKPFQSDKSIHNRLWRVYLAKNLQLLFRLVGALMLMLIVFIFMNEMIYHIGIAVAIYAYATIAVNFFNDRMRADILEVLPWNLVSFKKSYFKWVVAGACLVSSPIIVHAMMNFSMWTPIKLVFYACVFLFFYHINMNKTITLLAKQSSYFQFEDGTGVLFLIAVVFSGTYPAIALGFVIVLLMLKKQVNFSP</sequence>
<reference evidence="2 3" key="1">
    <citation type="journal article" date="2019" name="Int. J. Syst. Evol. Microbiol.">
        <title>The Global Catalogue of Microorganisms (GCM) 10K type strain sequencing project: providing services to taxonomists for standard genome sequencing and annotation.</title>
        <authorList>
            <consortium name="The Broad Institute Genomics Platform"/>
            <consortium name="The Broad Institute Genome Sequencing Center for Infectious Disease"/>
            <person name="Wu L."/>
            <person name="Ma J."/>
        </authorList>
    </citation>
    <scope>NUCLEOTIDE SEQUENCE [LARGE SCALE GENOMIC DNA]</scope>
    <source>
        <strain evidence="2 3">JCM 12149</strain>
    </source>
</reference>
<proteinExistence type="predicted"/>
<accession>A0ABN0ZA33</accession>
<keyword evidence="1" id="KW-1133">Transmembrane helix</keyword>
<protein>
    <recommendedName>
        <fullName evidence="4">ABC-2 type transport system permease protein</fullName>
    </recommendedName>
</protein>
<dbReference type="RefSeq" id="WP_343752471.1">
    <property type="nucleotide sequence ID" value="NZ_BAAADM010000044.1"/>
</dbReference>
<dbReference type="EMBL" id="BAAADM010000044">
    <property type="protein sequence ID" value="GAA0440933.1"/>
    <property type="molecule type" value="Genomic_DNA"/>
</dbReference>
<evidence type="ECO:0000313" key="2">
    <source>
        <dbReference type="EMBL" id="GAA0440933.1"/>
    </source>
</evidence>
<feature type="transmembrane region" description="Helical" evidence="1">
    <location>
        <begin position="358"/>
        <end position="376"/>
    </location>
</feature>
<keyword evidence="3" id="KW-1185">Reference proteome</keyword>
<evidence type="ECO:0008006" key="4">
    <source>
        <dbReference type="Google" id="ProtNLM"/>
    </source>
</evidence>
<keyword evidence="1" id="KW-0472">Membrane</keyword>
<name>A0ABN0ZA33_9BACI</name>
<organism evidence="2 3">
    <name type="scientific">Lentibacillus halophilus</name>
    <dbReference type="NCBI Taxonomy" id="295065"/>
    <lineage>
        <taxon>Bacteria</taxon>
        <taxon>Bacillati</taxon>
        <taxon>Bacillota</taxon>
        <taxon>Bacilli</taxon>
        <taxon>Bacillales</taxon>
        <taxon>Bacillaceae</taxon>
        <taxon>Lentibacillus</taxon>
    </lineage>
</organism>
<gene>
    <name evidence="2" type="ORF">GCM10008983_17550</name>
</gene>
<comment type="caution">
    <text evidence="2">The sequence shown here is derived from an EMBL/GenBank/DDBJ whole genome shotgun (WGS) entry which is preliminary data.</text>
</comment>